<dbReference type="GO" id="GO:0016705">
    <property type="term" value="F:oxidoreductase activity, acting on paired donors, with incorporation or reduction of molecular oxygen"/>
    <property type="evidence" value="ECO:0007669"/>
    <property type="project" value="InterPro"/>
</dbReference>
<reference evidence="9" key="2">
    <citation type="submission" date="2020-02" db="EMBL/GenBank/DDBJ databases">
        <authorList>
            <person name="Gilchrist C.L.M."/>
            <person name="Chooi Y.-H."/>
        </authorList>
    </citation>
    <scope>NUCLEOTIDE SEQUENCE</scope>
    <source>
        <strain evidence="9">MST-FP2251</strain>
    </source>
</reference>
<evidence type="ECO:0000256" key="3">
    <source>
        <dbReference type="ARBA" id="ARBA00022617"/>
    </source>
</evidence>
<protein>
    <recommendedName>
        <fullName evidence="11">Cytochrome P450</fullName>
    </recommendedName>
</protein>
<comment type="similarity">
    <text evidence="2">Belongs to the cytochrome P450 family.</text>
</comment>
<keyword evidence="8" id="KW-0472">Membrane</keyword>
<dbReference type="PANTHER" id="PTHR24305">
    <property type="entry name" value="CYTOCHROME P450"/>
    <property type="match status" value="1"/>
</dbReference>
<accession>A0AAD4CIV2</accession>
<keyword evidence="3" id="KW-0349">Heme</keyword>
<dbReference type="Gene3D" id="1.10.630.10">
    <property type="entry name" value="Cytochrome P450"/>
    <property type="match status" value="2"/>
</dbReference>
<sequence length="325" mass="36558">MSPSQLPLFTALTYFILSCLYDIFLHSLARFPGPLYHRASILPWAYLVFRGTLAFQVVELHNKYGPVVRLSPSHLGFSDPQAWKDVFGVTPGGENLKYRGLYRSMTSGVSDSFLAADTAQHRYMRGLVAPGFTARSIVAQEGQIMAYVDLLMYQLRNRSTNGSVMDVSQWFNWTTFDVICDLTLGDSLHCLENAETHMYLKFTHVFSEYSMKGAVLWHLGRNIAFTRSSNVSVCWETGENFRWHQSALGPQEVIGTANLFMVAGSDTTASSLTFFTYYMVTNTGYMSRLTDEIGSTFESDDQIDLDKTASLPYLNACIKEMQVDG</sequence>
<dbReference type="Pfam" id="PF00067">
    <property type="entry name" value="p450"/>
    <property type="match status" value="2"/>
</dbReference>
<dbReference type="GO" id="GO:0004497">
    <property type="term" value="F:monooxygenase activity"/>
    <property type="evidence" value="ECO:0007669"/>
    <property type="project" value="UniProtKB-KW"/>
</dbReference>
<evidence type="ECO:0000256" key="6">
    <source>
        <dbReference type="ARBA" id="ARBA00023004"/>
    </source>
</evidence>
<dbReference type="SUPFAM" id="SSF48264">
    <property type="entry name" value="Cytochrome P450"/>
    <property type="match status" value="1"/>
</dbReference>
<evidence type="ECO:0008006" key="11">
    <source>
        <dbReference type="Google" id="ProtNLM"/>
    </source>
</evidence>
<gene>
    <name evidence="9" type="ORF">FE257_010216</name>
</gene>
<keyword evidence="7" id="KW-0503">Monooxygenase</keyword>
<evidence type="ECO:0000313" key="10">
    <source>
        <dbReference type="Proteomes" id="UP001194746"/>
    </source>
</evidence>
<dbReference type="InterPro" id="IPR036396">
    <property type="entry name" value="Cyt_P450_sf"/>
</dbReference>
<dbReference type="PANTHER" id="PTHR24305:SF210">
    <property type="entry name" value="CYTOCHROME P450 MONOOXYGENASE ASQL-RELATED"/>
    <property type="match status" value="1"/>
</dbReference>
<keyword evidence="8" id="KW-0812">Transmembrane</keyword>
<keyword evidence="5" id="KW-0560">Oxidoreductase</keyword>
<evidence type="ECO:0000256" key="4">
    <source>
        <dbReference type="ARBA" id="ARBA00022723"/>
    </source>
</evidence>
<dbReference type="GO" id="GO:0020037">
    <property type="term" value="F:heme binding"/>
    <property type="evidence" value="ECO:0007669"/>
    <property type="project" value="InterPro"/>
</dbReference>
<keyword evidence="4" id="KW-0479">Metal-binding</keyword>
<evidence type="ECO:0000256" key="2">
    <source>
        <dbReference type="ARBA" id="ARBA00010617"/>
    </source>
</evidence>
<dbReference type="InterPro" id="IPR050121">
    <property type="entry name" value="Cytochrome_P450_monoxygenase"/>
</dbReference>
<keyword evidence="6" id="KW-0408">Iron</keyword>
<organism evidence="9 10">
    <name type="scientific">Aspergillus nanangensis</name>
    <dbReference type="NCBI Taxonomy" id="2582783"/>
    <lineage>
        <taxon>Eukaryota</taxon>
        <taxon>Fungi</taxon>
        <taxon>Dikarya</taxon>
        <taxon>Ascomycota</taxon>
        <taxon>Pezizomycotina</taxon>
        <taxon>Eurotiomycetes</taxon>
        <taxon>Eurotiomycetidae</taxon>
        <taxon>Eurotiales</taxon>
        <taxon>Aspergillaceae</taxon>
        <taxon>Aspergillus</taxon>
        <taxon>Aspergillus subgen. Circumdati</taxon>
    </lineage>
</organism>
<evidence type="ECO:0000256" key="1">
    <source>
        <dbReference type="ARBA" id="ARBA00001971"/>
    </source>
</evidence>
<evidence type="ECO:0000256" key="7">
    <source>
        <dbReference type="ARBA" id="ARBA00023033"/>
    </source>
</evidence>
<feature type="transmembrane region" description="Helical" evidence="8">
    <location>
        <begin position="6"/>
        <end position="29"/>
    </location>
</feature>
<dbReference type="GO" id="GO:0005506">
    <property type="term" value="F:iron ion binding"/>
    <property type="evidence" value="ECO:0007669"/>
    <property type="project" value="InterPro"/>
</dbReference>
<evidence type="ECO:0000256" key="8">
    <source>
        <dbReference type="SAM" id="Phobius"/>
    </source>
</evidence>
<dbReference type="InterPro" id="IPR001128">
    <property type="entry name" value="Cyt_P450"/>
</dbReference>
<comment type="cofactor">
    <cofactor evidence="1">
        <name>heme</name>
        <dbReference type="ChEBI" id="CHEBI:30413"/>
    </cofactor>
</comment>
<proteinExistence type="inferred from homology"/>
<comment type="caution">
    <text evidence="9">The sequence shown here is derived from an EMBL/GenBank/DDBJ whole genome shotgun (WGS) entry which is preliminary data.</text>
</comment>
<name>A0AAD4CIV2_ASPNN</name>
<dbReference type="EMBL" id="VCAU01000062">
    <property type="protein sequence ID" value="KAF9887361.1"/>
    <property type="molecule type" value="Genomic_DNA"/>
</dbReference>
<dbReference type="Proteomes" id="UP001194746">
    <property type="component" value="Unassembled WGS sequence"/>
</dbReference>
<keyword evidence="10" id="KW-1185">Reference proteome</keyword>
<dbReference type="AlphaFoldDB" id="A0AAD4CIV2"/>
<keyword evidence="8" id="KW-1133">Transmembrane helix</keyword>
<reference evidence="9" key="1">
    <citation type="journal article" date="2019" name="Beilstein J. Org. Chem.">
        <title>Nanangenines: drimane sesquiterpenoids as the dominant metabolite cohort of a novel Australian fungus, Aspergillus nanangensis.</title>
        <authorList>
            <person name="Lacey H.J."/>
            <person name="Gilchrist C.L.M."/>
            <person name="Crombie A."/>
            <person name="Kalaitzis J.A."/>
            <person name="Vuong D."/>
            <person name="Rutledge P.J."/>
            <person name="Turner P."/>
            <person name="Pitt J.I."/>
            <person name="Lacey E."/>
            <person name="Chooi Y.H."/>
            <person name="Piggott A.M."/>
        </authorList>
    </citation>
    <scope>NUCLEOTIDE SEQUENCE</scope>
    <source>
        <strain evidence="9">MST-FP2251</strain>
    </source>
</reference>
<evidence type="ECO:0000313" key="9">
    <source>
        <dbReference type="EMBL" id="KAF9887361.1"/>
    </source>
</evidence>
<evidence type="ECO:0000256" key="5">
    <source>
        <dbReference type="ARBA" id="ARBA00023002"/>
    </source>
</evidence>